<dbReference type="InterPro" id="IPR019606">
    <property type="entry name" value="GerMN"/>
</dbReference>
<evidence type="ECO:0000313" key="3">
    <source>
        <dbReference type="EMBL" id="ABW67420.1"/>
    </source>
</evidence>
<feature type="transmembrane region" description="Helical" evidence="1">
    <location>
        <begin position="6"/>
        <end position="25"/>
    </location>
</feature>
<sequence length="188" mass="19878">MVNKRIVVSVGLVMVILGIAAYGVLRSRPEPGTAPVETAEKAGPAAGVNTEVYLYFAARDCASLSAERRVVALAADPVQSARAIIGALARGPRQADLVATVPAEIACRALYVTADGTAYVDFSSAIREYQPGGSQAELLTVYAIVNSLAVNVDGIDRVKFLIEGREADTLAGHVDLRFAFAPDMRMVR</sequence>
<evidence type="ECO:0000256" key="1">
    <source>
        <dbReference type="SAM" id="Phobius"/>
    </source>
</evidence>
<evidence type="ECO:0000259" key="2">
    <source>
        <dbReference type="SMART" id="SM00909"/>
    </source>
</evidence>
<protein>
    <recommendedName>
        <fullName evidence="2">GerMN domain-containing protein</fullName>
    </recommendedName>
</protein>
<proteinExistence type="predicted"/>
<keyword evidence="1" id="KW-0812">Transmembrane</keyword>
<dbReference type="RefSeq" id="WP_012175036.1">
    <property type="nucleotide sequence ID" value="NC_009943.1"/>
</dbReference>
<keyword evidence="1" id="KW-1133">Transmembrane helix</keyword>
<dbReference type="HOGENOM" id="CLU_080926_4_1_7"/>
<dbReference type="eggNOG" id="COG5401">
    <property type="taxonomic scope" value="Bacteria"/>
</dbReference>
<dbReference type="STRING" id="96561.Dole_1616"/>
<reference evidence="3 4" key="1">
    <citation type="submission" date="2007-10" db="EMBL/GenBank/DDBJ databases">
        <title>Complete sequence of Desulfococcus oleovorans Hxd3.</title>
        <authorList>
            <consortium name="US DOE Joint Genome Institute"/>
            <person name="Copeland A."/>
            <person name="Lucas S."/>
            <person name="Lapidus A."/>
            <person name="Barry K."/>
            <person name="Glavina del Rio T."/>
            <person name="Dalin E."/>
            <person name="Tice H."/>
            <person name="Pitluck S."/>
            <person name="Kiss H."/>
            <person name="Brettin T."/>
            <person name="Bruce D."/>
            <person name="Detter J.C."/>
            <person name="Han C."/>
            <person name="Schmutz J."/>
            <person name="Larimer F."/>
            <person name="Land M."/>
            <person name="Hauser L."/>
            <person name="Kyrpides N."/>
            <person name="Kim E."/>
            <person name="Wawrik B."/>
            <person name="Richardson P."/>
        </authorList>
    </citation>
    <scope>NUCLEOTIDE SEQUENCE [LARGE SCALE GENOMIC DNA]</scope>
    <source>
        <strain evidence="4">DSM 6200 / JCM 39069 / Hxd3</strain>
    </source>
</reference>
<dbReference type="OrthoDB" id="9809406at2"/>
<dbReference type="EMBL" id="CP000859">
    <property type="protein sequence ID" value="ABW67420.1"/>
    <property type="molecule type" value="Genomic_DNA"/>
</dbReference>
<dbReference type="Pfam" id="PF10646">
    <property type="entry name" value="Germane"/>
    <property type="match status" value="1"/>
</dbReference>
<feature type="domain" description="GerMN" evidence="2">
    <location>
        <begin position="81"/>
        <end position="171"/>
    </location>
</feature>
<keyword evidence="1" id="KW-0472">Membrane</keyword>
<accession>A9A020</accession>
<name>A9A020_DESOH</name>
<organism evidence="3 4">
    <name type="scientific">Desulfosudis oleivorans (strain DSM 6200 / JCM 39069 / Hxd3)</name>
    <name type="common">Desulfococcus oleovorans</name>
    <dbReference type="NCBI Taxonomy" id="96561"/>
    <lineage>
        <taxon>Bacteria</taxon>
        <taxon>Pseudomonadati</taxon>
        <taxon>Thermodesulfobacteriota</taxon>
        <taxon>Desulfobacteria</taxon>
        <taxon>Desulfobacterales</taxon>
        <taxon>Desulfosudaceae</taxon>
        <taxon>Desulfosudis</taxon>
    </lineage>
</organism>
<dbReference type="KEGG" id="dol:Dole_1616"/>
<gene>
    <name evidence="3" type="ordered locus">Dole_1616</name>
</gene>
<dbReference type="Proteomes" id="UP000008561">
    <property type="component" value="Chromosome"/>
</dbReference>
<keyword evidence="4" id="KW-1185">Reference proteome</keyword>
<evidence type="ECO:0000313" key="4">
    <source>
        <dbReference type="Proteomes" id="UP000008561"/>
    </source>
</evidence>
<dbReference type="AlphaFoldDB" id="A9A020"/>
<dbReference type="SMART" id="SM00909">
    <property type="entry name" value="Germane"/>
    <property type="match status" value="1"/>
</dbReference>